<feature type="coiled-coil region" evidence="1">
    <location>
        <begin position="24"/>
        <end position="51"/>
    </location>
</feature>
<sequence>MESIRLTTNYIPSDEEIKDIRLDILSRSEELARLDERIRNLSAERDEIQAYIDSQKALISHPRRLPADIVQEIFIACLPTTRNAVMSTKEAPLLLCRICSAWRTIALSAPRLWASLHVPFDFILPKESRISAVTQWLQRSAACPISISVRDGSSWDWESQGLPATAKKDLTKSICAVVNRWCHMKFDPMPIEMAHELRGIKSSLLESVEFSGNIPTPTDLQFLQVPSLRAVILRLDDSETLNAVLMMPLMWNRLQHLTITEISFSHVTTLLGLCSQLISIHVTPTFDNGSDPAPSGHAESNLPFLVSFVSLSEFSSHFVAPRSLSDLISHVSMPQLRHFRIPASDCQYGPQDSFFLVSLGKKSPLVEDLTIYLSSLTAQSLPATLRAFSSLARLVVFDVNTWAWDNDGFQSCTVTLLLTVLSDSATCPILQELVIHDCDSLDYSKSTLDEFIRQRMERAHPLRRLEISFQWPESLVLDLMSETEIRSYRLQGLYISLRWQNATPWGAANPPDPWTGLWLEDI</sequence>
<dbReference type="OrthoDB" id="3000305at2759"/>
<dbReference type="Proteomes" id="UP000623467">
    <property type="component" value="Unassembled WGS sequence"/>
</dbReference>
<dbReference type="EMBL" id="JACAZH010000001">
    <property type="protein sequence ID" value="KAF7376819.1"/>
    <property type="molecule type" value="Genomic_DNA"/>
</dbReference>
<proteinExistence type="predicted"/>
<name>A0A8H6ZGA1_9AGAR</name>
<reference evidence="2" key="1">
    <citation type="submission" date="2020-05" db="EMBL/GenBank/DDBJ databases">
        <title>Mycena genomes resolve the evolution of fungal bioluminescence.</title>
        <authorList>
            <person name="Tsai I.J."/>
        </authorList>
    </citation>
    <scope>NUCLEOTIDE SEQUENCE</scope>
    <source>
        <strain evidence="2">160909Yilan</strain>
    </source>
</reference>
<dbReference type="SUPFAM" id="SSF52047">
    <property type="entry name" value="RNI-like"/>
    <property type="match status" value="1"/>
</dbReference>
<evidence type="ECO:0000313" key="3">
    <source>
        <dbReference type="Proteomes" id="UP000623467"/>
    </source>
</evidence>
<gene>
    <name evidence="2" type="ORF">MSAN_00099400</name>
</gene>
<dbReference type="Gene3D" id="3.80.10.10">
    <property type="entry name" value="Ribonuclease Inhibitor"/>
    <property type="match status" value="1"/>
</dbReference>
<keyword evidence="1" id="KW-0175">Coiled coil</keyword>
<evidence type="ECO:0008006" key="4">
    <source>
        <dbReference type="Google" id="ProtNLM"/>
    </source>
</evidence>
<dbReference type="InterPro" id="IPR032675">
    <property type="entry name" value="LRR_dom_sf"/>
</dbReference>
<keyword evidence="3" id="KW-1185">Reference proteome</keyword>
<evidence type="ECO:0000313" key="2">
    <source>
        <dbReference type="EMBL" id="KAF7376819.1"/>
    </source>
</evidence>
<accession>A0A8H6ZGA1</accession>
<organism evidence="2 3">
    <name type="scientific">Mycena sanguinolenta</name>
    <dbReference type="NCBI Taxonomy" id="230812"/>
    <lineage>
        <taxon>Eukaryota</taxon>
        <taxon>Fungi</taxon>
        <taxon>Dikarya</taxon>
        <taxon>Basidiomycota</taxon>
        <taxon>Agaricomycotina</taxon>
        <taxon>Agaricomycetes</taxon>
        <taxon>Agaricomycetidae</taxon>
        <taxon>Agaricales</taxon>
        <taxon>Marasmiineae</taxon>
        <taxon>Mycenaceae</taxon>
        <taxon>Mycena</taxon>
    </lineage>
</organism>
<dbReference type="AlphaFoldDB" id="A0A8H6ZGA1"/>
<protein>
    <recommendedName>
        <fullName evidence="4">F-box domain-containing protein</fullName>
    </recommendedName>
</protein>
<evidence type="ECO:0000256" key="1">
    <source>
        <dbReference type="SAM" id="Coils"/>
    </source>
</evidence>
<comment type="caution">
    <text evidence="2">The sequence shown here is derived from an EMBL/GenBank/DDBJ whole genome shotgun (WGS) entry which is preliminary data.</text>
</comment>